<dbReference type="GO" id="GO:0000155">
    <property type="term" value="F:phosphorelay sensor kinase activity"/>
    <property type="evidence" value="ECO:0007669"/>
    <property type="project" value="InterPro"/>
</dbReference>
<keyword evidence="4" id="KW-0597">Phosphoprotein</keyword>
<dbReference type="CDD" id="cd00075">
    <property type="entry name" value="HATPase"/>
    <property type="match status" value="1"/>
</dbReference>
<dbReference type="PROSITE" id="PS50109">
    <property type="entry name" value="HIS_KIN"/>
    <property type="match status" value="1"/>
</dbReference>
<gene>
    <name evidence="15" type="ORF">LCGC14_0657880</name>
</gene>
<dbReference type="AlphaFoldDB" id="A0A0F9QUH4"/>
<dbReference type="Pfam" id="PF08521">
    <property type="entry name" value="2CSK_N"/>
    <property type="match status" value="1"/>
</dbReference>
<dbReference type="InterPro" id="IPR013727">
    <property type="entry name" value="2CSK_N"/>
</dbReference>
<dbReference type="GO" id="GO:0005524">
    <property type="term" value="F:ATP binding"/>
    <property type="evidence" value="ECO:0007669"/>
    <property type="project" value="UniProtKB-KW"/>
</dbReference>
<feature type="domain" description="Histidine kinase" evidence="14">
    <location>
        <begin position="232"/>
        <end position="441"/>
    </location>
</feature>
<keyword evidence="11" id="KW-0902">Two-component regulatory system</keyword>
<dbReference type="InterPro" id="IPR050428">
    <property type="entry name" value="TCS_sensor_his_kinase"/>
</dbReference>
<dbReference type="Gene3D" id="1.10.287.130">
    <property type="match status" value="1"/>
</dbReference>
<comment type="catalytic activity">
    <reaction evidence="1">
        <text>ATP + protein L-histidine = ADP + protein N-phospho-L-histidine.</text>
        <dbReference type="EC" id="2.7.13.3"/>
    </reaction>
</comment>
<dbReference type="InterPro" id="IPR004358">
    <property type="entry name" value="Sig_transdc_His_kin-like_C"/>
</dbReference>
<keyword evidence="6 13" id="KW-0812">Transmembrane</keyword>
<evidence type="ECO:0000256" key="3">
    <source>
        <dbReference type="ARBA" id="ARBA00012438"/>
    </source>
</evidence>
<dbReference type="Pfam" id="PF02518">
    <property type="entry name" value="HATPase_c"/>
    <property type="match status" value="1"/>
</dbReference>
<dbReference type="EC" id="2.7.13.3" evidence="3"/>
<dbReference type="SMART" id="SM00388">
    <property type="entry name" value="HisKA"/>
    <property type="match status" value="1"/>
</dbReference>
<keyword evidence="9" id="KW-0067">ATP-binding</keyword>
<dbReference type="InterPro" id="IPR036890">
    <property type="entry name" value="HATPase_C_sf"/>
</dbReference>
<accession>A0A0F9QUH4</accession>
<evidence type="ECO:0000256" key="5">
    <source>
        <dbReference type="ARBA" id="ARBA00022679"/>
    </source>
</evidence>
<feature type="transmembrane region" description="Helical" evidence="13">
    <location>
        <begin position="147"/>
        <end position="171"/>
    </location>
</feature>
<keyword evidence="10 13" id="KW-1133">Transmembrane helix</keyword>
<protein>
    <recommendedName>
        <fullName evidence="3">histidine kinase</fullName>
        <ecNumber evidence="3">2.7.13.3</ecNumber>
    </recommendedName>
</protein>
<evidence type="ECO:0000256" key="11">
    <source>
        <dbReference type="ARBA" id="ARBA00023012"/>
    </source>
</evidence>
<dbReference type="Pfam" id="PF00512">
    <property type="entry name" value="HisKA"/>
    <property type="match status" value="1"/>
</dbReference>
<dbReference type="InterPro" id="IPR036097">
    <property type="entry name" value="HisK_dim/P_sf"/>
</dbReference>
<dbReference type="PANTHER" id="PTHR45436">
    <property type="entry name" value="SENSOR HISTIDINE KINASE YKOH"/>
    <property type="match status" value="1"/>
</dbReference>
<dbReference type="SUPFAM" id="SSF47384">
    <property type="entry name" value="Homodimeric domain of signal transducing histidine kinase"/>
    <property type="match status" value="1"/>
</dbReference>
<evidence type="ECO:0000256" key="8">
    <source>
        <dbReference type="ARBA" id="ARBA00022777"/>
    </source>
</evidence>
<dbReference type="EMBL" id="LAZR01001249">
    <property type="protein sequence ID" value="KKN47935.1"/>
    <property type="molecule type" value="Genomic_DNA"/>
</dbReference>
<proteinExistence type="predicted"/>
<name>A0A0F9QUH4_9ZZZZ</name>
<keyword evidence="5" id="KW-0808">Transferase</keyword>
<dbReference type="PRINTS" id="PR00344">
    <property type="entry name" value="BCTRLSENSOR"/>
</dbReference>
<comment type="caution">
    <text evidence="15">The sequence shown here is derived from an EMBL/GenBank/DDBJ whole genome shotgun (WGS) entry which is preliminary data.</text>
</comment>
<dbReference type="SUPFAM" id="SSF55874">
    <property type="entry name" value="ATPase domain of HSP90 chaperone/DNA topoisomerase II/histidine kinase"/>
    <property type="match status" value="1"/>
</dbReference>
<evidence type="ECO:0000256" key="9">
    <source>
        <dbReference type="ARBA" id="ARBA00022840"/>
    </source>
</evidence>
<sequence>MSLRLRLVITLGSAFVLLWSLAAAWMLFDVRNQLMLSLDQRLAASARMVAGLLVQLPQPELTGSGVTRLRAEQLGIEDGLACQVSSLRGEVIARSHSTPEAVLDAQQTGFRDQMVSDTAWRSFTLVHNGMRITTADRLDERATLQRSVLLAAAVPVLFALLGSLVALWFGVSSGLAPLLRIRTALAERSADSVEPLRIEPLPAELAPLVETQNQLFQRFAQTIERERRLTDDAAHELRSPLTAIKTHLQVALMTTGDRSRQALMHAESGADRMHRTLEQLLMLARVEGRVSFDDGLRCEALDVVQTALADANQQPGAPVRLVVSDQARGRSIAMPPVLAIAALRNLLENARRHTHVGTSVEMSLSSPNADQVCFEIRDYGPGISADMIDEITERFWRNSGGDGSGLGLSIVKAIAERFDCQLCFDSLDDGLQVQLIVRLLPADDWSMNE</sequence>
<keyword evidence="8" id="KW-0418">Kinase</keyword>
<evidence type="ECO:0000256" key="13">
    <source>
        <dbReference type="SAM" id="Phobius"/>
    </source>
</evidence>
<evidence type="ECO:0000256" key="12">
    <source>
        <dbReference type="ARBA" id="ARBA00023136"/>
    </source>
</evidence>
<keyword evidence="12 13" id="KW-0472">Membrane</keyword>
<evidence type="ECO:0000256" key="10">
    <source>
        <dbReference type="ARBA" id="ARBA00022989"/>
    </source>
</evidence>
<dbReference type="InterPro" id="IPR003594">
    <property type="entry name" value="HATPase_dom"/>
</dbReference>
<feature type="transmembrane region" description="Helical" evidence="13">
    <location>
        <begin position="6"/>
        <end position="28"/>
    </location>
</feature>
<evidence type="ECO:0000256" key="4">
    <source>
        <dbReference type="ARBA" id="ARBA00022553"/>
    </source>
</evidence>
<dbReference type="PANTHER" id="PTHR45436:SF14">
    <property type="entry name" value="SENSOR PROTEIN QSEC"/>
    <property type="match status" value="1"/>
</dbReference>
<dbReference type="CDD" id="cd00082">
    <property type="entry name" value="HisKA"/>
    <property type="match status" value="1"/>
</dbReference>
<dbReference type="SMART" id="SM00387">
    <property type="entry name" value="HATPase_c"/>
    <property type="match status" value="1"/>
</dbReference>
<evidence type="ECO:0000256" key="2">
    <source>
        <dbReference type="ARBA" id="ARBA00004141"/>
    </source>
</evidence>
<reference evidence="15" key="1">
    <citation type="journal article" date="2015" name="Nature">
        <title>Complex archaea that bridge the gap between prokaryotes and eukaryotes.</title>
        <authorList>
            <person name="Spang A."/>
            <person name="Saw J.H."/>
            <person name="Jorgensen S.L."/>
            <person name="Zaremba-Niedzwiedzka K."/>
            <person name="Martijn J."/>
            <person name="Lind A.E."/>
            <person name="van Eijk R."/>
            <person name="Schleper C."/>
            <person name="Guy L."/>
            <person name="Ettema T.J."/>
        </authorList>
    </citation>
    <scope>NUCLEOTIDE SEQUENCE</scope>
</reference>
<keyword evidence="7" id="KW-0547">Nucleotide-binding</keyword>
<dbReference type="InterPro" id="IPR003661">
    <property type="entry name" value="HisK_dim/P_dom"/>
</dbReference>
<evidence type="ECO:0000259" key="14">
    <source>
        <dbReference type="PROSITE" id="PS50109"/>
    </source>
</evidence>
<dbReference type="GO" id="GO:0005886">
    <property type="term" value="C:plasma membrane"/>
    <property type="evidence" value="ECO:0007669"/>
    <property type="project" value="TreeGrafter"/>
</dbReference>
<dbReference type="InterPro" id="IPR005467">
    <property type="entry name" value="His_kinase_dom"/>
</dbReference>
<evidence type="ECO:0000313" key="15">
    <source>
        <dbReference type="EMBL" id="KKN47935.1"/>
    </source>
</evidence>
<comment type="subcellular location">
    <subcellularLocation>
        <location evidence="2">Membrane</location>
        <topology evidence="2">Multi-pass membrane protein</topology>
    </subcellularLocation>
</comment>
<evidence type="ECO:0000256" key="1">
    <source>
        <dbReference type="ARBA" id="ARBA00000085"/>
    </source>
</evidence>
<organism evidence="15">
    <name type="scientific">marine sediment metagenome</name>
    <dbReference type="NCBI Taxonomy" id="412755"/>
    <lineage>
        <taxon>unclassified sequences</taxon>
        <taxon>metagenomes</taxon>
        <taxon>ecological metagenomes</taxon>
    </lineage>
</organism>
<evidence type="ECO:0000256" key="7">
    <source>
        <dbReference type="ARBA" id="ARBA00022741"/>
    </source>
</evidence>
<dbReference type="Gene3D" id="3.30.565.10">
    <property type="entry name" value="Histidine kinase-like ATPase, C-terminal domain"/>
    <property type="match status" value="1"/>
</dbReference>
<evidence type="ECO:0000256" key="6">
    <source>
        <dbReference type="ARBA" id="ARBA00022692"/>
    </source>
</evidence>